<dbReference type="Pfam" id="PF00271">
    <property type="entry name" value="Helicase_C"/>
    <property type="match status" value="1"/>
</dbReference>
<dbReference type="GO" id="GO:0004386">
    <property type="term" value="F:helicase activity"/>
    <property type="evidence" value="ECO:0007669"/>
    <property type="project" value="UniProtKB-KW"/>
</dbReference>
<evidence type="ECO:0000313" key="3">
    <source>
        <dbReference type="EMBL" id="MFI5682194.1"/>
    </source>
</evidence>
<feature type="region of interest" description="Disordered" evidence="1">
    <location>
        <begin position="233"/>
        <end position="266"/>
    </location>
</feature>
<keyword evidence="3" id="KW-0547">Nucleotide-binding</keyword>
<keyword evidence="3" id="KW-0347">Helicase</keyword>
<dbReference type="EMBL" id="JBITDC010000045">
    <property type="protein sequence ID" value="MFI5682194.1"/>
    <property type="molecule type" value="Genomic_DNA"/>
</dbReference>
<dbReference type="PANTHER" id="PTHR47396">
    <property type="entry name" value="TYPE I RESTRICTION ENZYME ECOKI R PROTEIN"/>
    <property type="match status" value="1"/>
</dbReference>
<dbReference type="SMART" id="SM00490">
    <property type="entry name" value="HELICc"/>
    <property type="match status" value="1"/>
</dbReference>
<organism evidence="3 4">
    <name type="scientific">Streptomyces cellulosae</name>
    <dbReference type="NCBI Taxonomy" id="1968"/>
    <lineage>
        <taxon>Bacteria</taxon>
        <taxon>Bacillati</taxon>
        <taxon>Actinomycetota</taxon>
        <taxon>Actinomycetes</taxon>
        <taxon>Kitasatosporales</taxon>
        <taxon>Streptomycetaceae</taxon>
        <taxon>Streptomyces</taxon>
    </lineage>
</organism>
<dbReference type="PANTHER" id="PTHR47396:SF1">
    <property type="entry name" value="ATP-DEPENDENT HELICASE IRC3-RELATED"/>
    <property type="match status" value="1"/>
</dbReference>
<dbReference type="SUPFAM" id="SSF52540">
    <property type="entry name" value="P-loop containing nucleoside triphosphate hydrolases"/>
    <property type="match status" value="1"/>
</dbReference>
<keyword evidence="3" id="KW-0378">Hydrolase</keyword>
<evidence type="ECO:0000256" key="1">
    <source>
        <dbReference type="SAM" id="MobiDB-lite"/>
    </source>
</evidence>
<reference evidence="3 4" key="1">
    <citation type="submission" date="2024-10" db="EMBL/GenBank/DDBJ databases">
        <title>The Natural Products Discovery Center: Release of the First 8490 Sequenced Strains for Exploring Actinobacteria Biosynthetic Diversity.</title>
        <authorList>
            <person name="Kalkreuter E."/>
            <person name="Kautsar S.A."/>
            <person name="Yang D."/>
            <person name="Bader C.D."/>
            <person name="Teijaro C.N."/>
            <person name="Fluegel L."/>
            <person name="Davis C.M."/>
            <person name="Simpson J.R."/>
            <person name="Lauterbach L."/>
            <person name="Steele A.D."/>
            <person name="Gui C."/>
            <person name="Meng S."/>
            <person name="Li G."/>
            <person name="Viehrig K."/>
            <person name="Ye F."/>
            <person name="Su P."/>
            <person name="Kiefer A.F."/>
            <person name="Nichols A."/>
            <person name="Cepeda A.J."/>
            <person name="Yan W."/>
            <person name="Fan B."/>
            <person name="Jiang Y."/>
            <person name="Adhikari A."/>
            <person name="Zheng C.-J."/>
            <person name="Schuster L."/>
            <person name="Cowan T.M."/>
            <person name="Smanski M.J."/>
            <person name="Chevrette M.G."/>
            <person name="De Carvalho L.P.S."/>
            <person name="Shen B."/>
        </authorList>
    </citation>
    <scope>NUCLEOTIDE SEQUENCE [LARGE SCALE GENOMIC DNA]</scope>
    <source>
        <strain evidence="3 4">NPDC051599</strain>
    </source>
</reference>
<protein>
    <submittedName>
        <fullName evidence="3">Helicase-related protein</fullName>
    </submittedName>
</protein>
<dbReference type="InterPro" id="IPR050742">
    <property type="entry name" value="Helicase_Restrict-Modif_Enz"/>
</dbReference>
<dbReference type="Gene3D" id="3.40.50.300">
    <property type="entry name" value="P-loop containing nucleotide triphosphate hydrolases"/>
    <property type="match status" value="1"/>
</dbReference>
<accession>A0ABW7YID7</accession>
<keyword evidence="3" id="KW-0067">ATP-binding</keyword>
<dbReference type="Proteomes" id="UP001612415">
    <property type="component" value="Unassembled WGS sequence"/>
</dbReference>
<name>A0ABW7YID7_STRCE</name>
<dbReference type="CDD" id="cd18785">
    <property type="entry name" value="SF2_C"/>
    <property type="match status" value="1"/>
</dbReference>
<sequence>MDDDPEGPFGSRAFTLTLSEAIDRGICALYQVVCVEVTDTALQAAQLLGAEGRSAEVRGVRLAALQTALVKASAEEGFRRTLVFHHVVKEAEAFAAGLPDVVAQLRDADPELYPKTIWVNWLCGDHKPLHRRRVLDEFPRGITTDGTVVEKAYLGSVKVLGEGVDTRNCDSVYFADVRGSMPDLVQAVGRALRMQPGEGKTASLVVPVLLGPGETADNMLTSRAYGCLARPLGSAQGTRHPHRGGIGRAAGAEPCQGCSEPQRDGR</sequence>
<evidence type="ECO:0000313" key="4">
    <source>
        <dbReference type="Proteomes" id="UP001612415"/>
    </source>
</evidence>
<dbReference type="RefSeq" id="WP_398663466.1">
    <property type="nucleotide sequence ID" value="NZ_JBITDC010000045.1"/>
</dbReference>
<dbReference type="PROSITE" id="PS51194">
    <property type="entry name" value="HELICASE_CTER"/>
    <property type="match status" value="1"/>
</dbReference>
<dbReference type="InterPro" id="IPR001650">
    <property type="entry name" value="Helicase_C-like"/>
</dbReference>
<evidence type="ECO:0000259" key="2">
    <source>
        <dbReference type="PROSITE" id="PS51194"/>
    </source>
</evidence>
<proteinExistence type="predicted"/>
<dbReference type="InterPro" id="IPR027417">
    <property type="entry name" value="P-loop_NTPase"/>
</dbReference>
<gene>
    <name evidence="3" type="ORF">ACIA8P_48035</name>
</gene>
<feature type="domain" description="Helicase C-terminal" evidence="2">
    <location>
        <begin position="64"/>
        <end position="246"/>
    </location>
</feature>
<comment type="caution">
    <text evidence="3">The sequence shown here is derived from an EMBL/GenBank/DDBJ whole genome shotgun (WGS) entry which is preliminary data.</text>
</comment>
<keyword evidence="4" id="KW-1185">Reference proteome</keyword>